<name>A0A1R3IVD7_COCAP</name>
<dbReference type="AlphaFoldDB" id="A0A1R3IVD7"/>
<proteinExistence type="predicted"/>
<dbReference type="Pfam" id="PF00078">
    <property type="entry name" value="RVT_1"/>
    <property type="match status" value="1"/>
</dbReference>
<dbReference type="OMA" id="MENIMIA"/>
<dbReference type="CDD" id="cd06222">
    <property type="entry name" value="RNase_H_like"/>
    <property type="match status" value="1"/>
</dbReference>
<reference evidence="4 5" key="1">
    <citation type="submission" date="2013-09" db="EMBL/GenBank/DDBJ databases">
        <title>Corchorus capsularis genome sequencing.</title>
        <authorList>
            <person name="Alam M."/>
            <person name="Haque M.S."/>
            <person name="Islam M.S."/>
            <person name="Emdad E.M."/>
            <person name="Islam M.M."/>
            <person name="Ahmed B."/>
            <person name="Halim A."/>
            <person name="Hossen Q.M.M."/>
            <person name="Hossain M.Z."/>
            <person name="Ahmed R."/>
            <person name="Khan M.M."/>
            <person name="Islam R."/>
            <person name="Rashid M.M."/>
            <person name="Khan S.A."/>
            <person name="Rahman M.S."/>
            <person name="Alam M."/>
        </authorList>
    </citation>
    <scope>NUCLEOTIDE SEQUENCE [LARGE SCALE GENOMIC DNA]</scope>
    <source>
        <strain evidence="5">cv. CVL-1</strain>
        <tissue evidence="4">Whole seedling</tissue>
    </source>
</reference>
<dbReference type="InterPro" id="IPR036691">
    <property type="entry name" value="Endo/exonu/phosph_ase_sf"/>
</dbReference>
<comment type="caution">
    <text evidence="4">The sequence shown here is derived from an EMBL/GenBank/DDBJ whole genome shotgun (WGS) entry which is preliminary data.</text>
</comment>
<evidence type="ECO:0000259" key="2">
    <source>
        <dbReference type="Pfam" id="PF00078"/>
    </source>
</evidence>
<dbReference type="OrthoDB" id="1001431at2759"/>
<dbReference type="PANTHER" id="PTHR33710">
    <property type="entry name" value="BNAC02G09200D PROTEIN"/>
    <property type="match status" value="1"/>
</dbReference>
<dbReference type="GO" id="GO:0003964">
    <property type="term" value="F:RNA-directed DNA polymerase activity"/>
    <property type="evidence" value="ECO:0007669"/>
    <property type="project" value="UniProtKB-KW"/>
</dbReference>
<keyword evidence="4" id="KW-0695">RNA-directed DNA polymerase</keyword>
<dbReference type="Gene3D" id="3.30.420.10">
    <property type="entry name" value="Ribonuclease H-like superfamily/Ribonuclease H"/>
    <property type="match status" value="1"/>
</dbReference>
<keyword evidence="4" id="KW-0548">Nucleotidyltransferase</keyword>
<gene>
    <name evidence="4" type="ORF">CCACVL1_09569</name>
</gene>
<evidence type="ECO:0000313" key="5">
    <source>
        <dbReference type="Proteomes" id="UP000188268"/>
    </source>
</evidence>
<evidence type="ECO:0000256" key="1">
    <source>
        <dbReference type="SAM" id="MobiDB-lite"/>
    </source>
</evidence>
<dbReference type="Proteomes" id="UP000188268">
    <property type="component" value="Unassembled WGS sequence"/>
</dbReference>
<feature type="domain" description="RNase H type-1" evidence="3">
    <location>
        <begin position="867"/>
        <end position="958"/>
    </location>
</feature>
<evidence type="ECO:0000313" key="4">
    <source>
        <dbReference type="EMBL" id="OMO86542.1"/>
    </source>
</evidence>
<keyword evidence="5" id="KW-1185">Reference proteome</keyword>
<evidence type="ECO:0000259" key="3">
    <source>
        <dbReference type="Pfam" id="PF13456"/>
    </source>
</evidence>
<dbReference type="Gramene" id="OMO86542">
    <property type="protein sequence ID" value="OMO86542"/>
    <property type="gene ID" value="CCACVL1_09569"/>
</dbReference>
<feature type="domain" description="Reverse transcriptase" evidence="2">
    <location>
        <begin position="479"/>
        <end position="564"/>
    </location>
</feature>
<dbReference type="InterPro" id="IPR000477">
    <property type="entry name" value="RT_dom"/>
</dbReference>
<protein>
    <submittedName>
        <fullName evidence="4">Reverse transcriptase</fullName>
    </submittedName>
</protein>
<organism evidence="4 5">
    <name type="scientific">Corchorus capsularis</name>
    <name type="common">Jute</name>
    <dbReference type="NCBI Taxonomy" id="210143"/>
    <lineage>
        <taxon>Eukaryota</taxon>
        <taxon>Viridiplantae</taxon>
        <taxon>Streptophyta</taxon>
        <taxon>Embryophyta</taxon>
        <taxon>Tracheophyta</taxon>
        <taxon>Spermatophyta</taxon>
        <taxon>Magnoliopsida</taxon>
        <taxon>eudicotyledons</taxon>
        <taxon>Gunneridae</taxon>
        <taxon>Pentapetalae</taxon>
        <taxon>rosids</taxon>
        <taxon>malvids</taxon>
        <taxon>Malvales</taxon>
        <taxon>Malvaceae</taxon>
        <taxon>Grewioideae</taxon>
        <taxon>Apeibeae</taxon>
        <taxon>Corchorus</taxon>
    </lineage>
</organism>
<dbReference type="Pfam" id="PF13456">
    <property type="entry name" value="RVT_3"/>
    <property type="match status" value="1"/>
</dbReference>
<feature type="region of interest" description="Disordered" evidence="1">
    <location>
        <begin position="1"/>
        <end position="21"/>
    </location>
</feature>
<dbReference type="SUPFAM" id="SSF53098">
    <property type="entry name" value="Ribonuclease H-like"/>
    <property type="match status" value="1"/>
</dbReference>
<keyword evidence="4" id="KW-0808">Transferase</keyword>
<accession>A0A1R3IVD7</accession>
<dbReference type="PANTHER" id="PTHR33710:SF77">
    <property type="entry name" value="DNASE I-LIKE SUPERFAMILY PROTEIN"/>
    <property type="match status" value="1"/>
</dbReference>
<dbReference type="Gene3D" id="3.60.10.10">
    <property type="entry name" value="Endonuclease/exonuclease/phosphatase"/>
    <property type="match status" value="1"/>
</dbReference>
<dbReference type="SUPFAM" id="SSF56219">
    <property type="entry name" value="DNase I-like"/>
    <property type="match status" value="1"/>
</dbReference>
<dbReference type="EMBL" id="AWWV01009443">
    <property type="protein sequence ID" value="OMO86542.1"/>
    <property type="molecule type" value="Genomic_DNA"/>
</dbReference>
<dbReference type="GO" id="GO:0004523">
    <property type="term" value="F:RNA-DNA hybrid ribonuclease activity"/>
    <property type="evidence" value="ECO:0007669"/>
    <property type="project" value="InterPro"/>
</dbReference>
<dbReference type="InterPro" id="IPR002156">
    <property type="entry name" value="RNaseH_domain"/>
</dbReference>
<feature type="compositionally biased region" description="Polar residues" evidence="1">
    <location>
        <begin position="1"/>
        <end position="10"/>
    </location>
</feature>
<dbReference type="GO" id="GO:0003676">
    <property type="term" value="F:nucleic acid binding"/>
    <property type="evidence" value="ECO:0007669"/>
    <property type="project" value="InterPro"/>
</dbReference>
<dbReference type="STRING" id="210143.A0A1R3IVD7"/>
<dbReference type="InterPro" id="IPR036397">
    <property type="entry name" value="RNaseH_sf"/>
</dbReference>
<dbReference type="InterPro" id="IPR012337">
    <property type="entry name" value="RNaseH-like_sf"/>
</dbReference>
<sequence length="963" mass="108186">MGQQNSTANTEVVKEDGLPSLMESTGGEVEMVLSSDAISLPPQQPPMVASDTLVPNLSNLIHDDMVAEVSARLNSDQNVSAIGVHNPSILAIVEPRISGLRAERVLRKLKFPKWHVADPVGFAGGIWLNWDDAVVHITVIISSAQILHVLVKPKDSEEFLLTVVYASPRVELRRSLWSHIENLARTINALWVVLGDFNDVSNAWEKMGGAVPSLARCNLFNGMITNCGLMDLGFSGPAFTWCNKRKGLRKVQEHLDRVLADPNWQLLFLDAAVVHLPRVYSDHSPILLKMEPGVGSDKTKRPFRFQAMWMADNGFQKMMGNLWKTLEGNFIAKEEKLASALMEWNKSEFGNIFEKKKELRPRISGVQRALANHRSHQLELLEEDLIAQYDKILEQEEGDLQKRVVKYFKELFSIDDGEVQPLSPLPQPILSSYENSDLSKAISFDEVRCALFQMKPWKAPGLMAFRRVFIKSFGVLLVLVNRLRPLFDKLVGPLQSSFIPGRQSADNVFIAQEMIHTIKRSKSKLGLMTIKIDLEKAYDRICWDFLRDTLIAFGFPDSWVKLILFCLESSSMAVLDDFCSASGSKVSLEKSHMYVSPKPAGDNVRLSKVLNLAGRAALGGSEGKRALHLVNWDEVCKPKKYSGLGLRKMEYHNRVLIQKTTWRFITQPQSLWVQCMHAKYKVQGDIFDFIRDVGAKKSAWSSSWRGKVGALDELHRGLKKRVGSGETIHFWTDRWLEVPLIDLIKDLPSFMDITLMISDFMVNEGNWNVDMLFAQLPGDEDILHVLRDCEKAKQVWVQVFPSSLHSTFFSLIVSDWLKQGLDYKGNSSFQVLLGRFMPLCLSPPPAFGRIFAFNGSLLRWILSTYMDGVARGNPGIAGAGGVIRNSAGAWLAGFATHLGTCSNVAAELHALRLGIQLAWREGYRSVLCEVDAKVILDLLHSTDVEFHPLGALFMDIKETLTWD</sequence>
<dbReference type="InterPro" id="IPR044730">
    <property type="entry name" value="RNase_H-like_dom_plant"/>
</dbReference>